<evidence type="ECO:0000256" key="11">
    <source>
        <dbReference type="ARBA" id="ARBA00023303"/>
    </source>
</evidence>
<keyword evidence="15" id="KW-1185">Reference proteome</keyword>
<dbReference type="Gene3D" id="1.10.287.70">
    <property type="match status" value="1"/>
</dbReference>
<dbReference type="EMBL" id="BPLR01008947">
    <property type="protein sequence ID" value="GIY28471.1"/>
    <property type="molecule type" value="Genomic_DNA"/>
</dbReference>
<evidence type="ECO:0000256" key="3">
    <source>
        <dbReference type="ARBA" id="ARBA00022475"/>
    </source>
</evidence>
<keyword evidence="5 12" id="KW-1133">Transmembrane helix</keyword>
<dbReference type="InterPro" id="IPR019594">
    <property type="entry name" value="Glu/Gly-bd"/>
</dbReference>
<reference evidence="14 15" key="1">
    <citation type="submission" date="2021-06" db="EMBL/GenBank/DDBJ databases">
        <title>Caerostris extrusa draft genome.</title>
        <authorList>
            <person name="Kono N."/>
            <person name="Arakawa K."/>
        </authorList>
    </citation>
    <scope>NUCLEOTIDE SEQUENCE [LARGE SCALE GENOMIC DNA]</scope>
</reference>
<evidence type="ECO:0000256" key="12">
    <source>
        <dbReference type="SAM" id="Phobius"/>
    </source>
</evidence>
<feature type="transmembrane region" description="Helical" evidence="12">
    <location>
        <begin position="124"/>
        <end position="145"/>
    </location>
</feature>
<keyword evidence="7 12" id="KW-0472">Membrane</keyword>
<evidence type="ECO:0000259" key="13">
    <source>
        <dbReference type="SMART" id="SM00918"/>
    </source>
</evidence>
<keyword evidence="11" id="KW-0407">Ion channel</keyword>
<dbReference type="SMART" id="SM00918">
    <property type="entry name" value="Lig_chan-Glu_bd"/>
    <property type="match status" value="1"/>
</dbReference>
<evidence type="ECO:0000256" key="9">
    <source>
        <dbReference type="ARBA" id="ARBA00023180"/>
    </source>
</evidence>
<evidence type="ECO:0000313" key="15">
    <source>
        <dbReference type="Proteomes" id="UP001054945"/>
    </source>
</evidence>
<gene>
    <name evidence="14" type="primary">AVEN_197041_1</name>
    <name evidence="14" type="ORF">CEXT_169131</name>
</gene>
<accession>A0AAV4S5K1</accession>
<dbReference type="AlphaFoldDB" id="A0AAV4S5K1"/>
<comment type="caution">
    <text evidence="14">The sequence shown here is derived from an EMBL/GenBank/DDBJ whole genome shotgun (WGS) entry which is preliminary data.</text>
</comment>
<evidence type="ECO:0000256" key="5">
    <source>
        <dbReference type="ARBA" id="ARBA00022989"/>
    </source>
</evidence>
<keyword evidence="10" id="KW-1071">Ligand-gated ion channel</keyword>
<dbReference type="InterPro" id="IPR052192">
    <property type="entry name" value="Insect_Ionotropic_Sensory_Rcpt"/>
</dbReference>
<evidence type="ECO:0000256" key="2">
    <source>
        <dbReference type="ARBA" id="ARBA00022448"/>
    </source>
</evidence>
<dbReference type="PANTHER" id="PTHR42643:SF38">
    <property type="entry name" value="IONOTROPIC RECEPTOR 100A"/>
    <property type="match status" value="1"/>
</dbReference>
<keyword evidence="2" id="KW-0813">Transport</keyword>
<evidence type="ECO:0000256" key="7">
    <source>
        <dbReference type="ARBA" id="ARBA00023136"/>
    </source>
</evidence>
<comment type="subcellular location">
    <subcellularLocation>
        <location evidence="1">Cell membrane</location>
        <topology evidence="1">Multi-pass membrane protein</topology>
    </subcellularLocation>
</comment>
<evidence type="ECO:0000256" key="6">
    <source>
        <dbReference type="ARBA" id="ARBA00023065"/>
    </source>
</evidence>
<name>A0AAV4S5K1_CAEEX</name>
<keyword evidence="3" id="KW-1003">Cell membrane</keyword>
<dbReference type="PANTHER" id="PTHR42643">
    <property type="entry name" value="IONOTROPIC RECEPTOR 20A-RELATED"/>
    <property type="match status" value="1"/>
</dbReference>
<keyword evidence="8" id="KW-0675">Receptor</keyword>
<keyword evidence="6" id="KW-0406">Ion transport</keyword>
<keyword evidence="9" id="KW-0325">Glycoprotein</keyword>
<sequence length="276" mass="31582">MKVAVLTVKHVLEINKTTNGRSILSGFDGRFLQLVLNALNVDYEIVIPADGEWGLKKPDGNWTGLIGIMARREADMTHGSVVITKQRTEVVDFSRPCTVYGETFVIENPGIMISNYAYLYPFDFTTWICSFCVFIIMSVLIFIIANQKVSLHQIFFEMYGNIMKQPLIIYKEFLHWNLLVCLWFGFVFVMTLGYSACLSAFLTVPYQKRYCENISSAFHCDSERDSSCFFVTRGNFIADYLAASEEPYLRIIGDKIISNDWFFDILDSGSGKIRQL</sequence>
<evidence type="ECO:0000256" key="10">
    <source>
        <dbReference type="ARBA" id="ARBA00023286"/>
    </source>
</evidence>
<evidence type="ECO:0000313" key="14">
    <source>
        <dbReference type="EMBL" id="GIY28471.1"/>
    </source>
</evidence>
<dbReference type="GO" id="GO:0005886">
    <property type="term" value="C:plasma membrane"/>
    <property type="evidence" value="ECO:0007669"/>
    <property type="project" value="UniProtKB-SubCell"/>
</dbReference>
<feature type="domain" description="Ionotropic glutamate receptor L-glutamate and glycine-binding" evidence="13">
    <location>
        <begin position="10"/>
        <end position="71"/>
    </location>
</feature>
<protein>
    <submittedName>
        <fullName evidence="14">Lig_chan-Glu_bd domain-containing protein</fullName>
    </submittedName>
</protein>
<feature type="transmembrane region" description="Helical" evidence="12">
    <location>
        <begin position="173"/>
        <end position="194"/>
    </location>
</feature>
<evidence type="ECO:0000256" key="8">
    <source>
        <dbReference type="ARBA" id="ARBA00023170"/>
    </source>
</evidence>
<keyword evidence="4 12" id="KW-0812">Transmembrane</keyword>
<dbReference type="GO" id="GO:0015276">
    <property type="term" value="F:ligand-gated monoatomic ion channel activity"/>
    <property type="evidence" value="ECO:0007669"/>
    <property type="project" value="InterPro"/>
</dbReference>
<evidence type="ECO:0000256" key="4">
    <source>
        <dbReference type="ARBA" id="ARBA00022692"/>
    </source>
</evidence>
<organism evidence="14 15">
    <name type="scientific">Caerostris extrusa</name>
    <name type="common">Bark spider</name>
    <name type="synonym">Caerostris bankana</name>
    <dbReference type="NCBI Taxonomy" id="172846"/>
    <lineage>
        <taxon>Eukaryota</taxon>
        <taxon>Metazoa</taxon>
        <taxon>Ecdysozoa</taxon>
        <taxon>Arthropoda</taxon>
        <taxon>Chelicerata</taxon>
        <taxon>Arachnida</taxon>
        <taxon>Araneae</taxon>
        <taxon>Araneomorphae</taxon>
        <taxon>Entelegynae</taxon>
        <taxon>Araneoidea</taxon>
        <taxon>Araneidae</taxon>
        <taxon>Caerostris</taxon>
    </lineage>
</organism>
<proteinExistence type="predicted"/>
<dbReference type="Proteomes" id="UP001054945">
    <property type="component" value="Unassembled WGS sequence"/>
</dbReference>
<dbReference type="SUPFAM" id="SSF53850">
    <property type="entry name" value="Periplasmic binding protein-like II"/>
    <property type="match status" value="1"/>
</dbReference>
<dbReference type="Pfam" id="PF10613">
    <property type="entry name" value="Lig_chan-Glu_bd"/>
    <property type="match status" value="1"/>
</dbReference>
<dbReference type="Gene3D" id="3.40.190.10">
    <property type="entry name" value="Periplasmic binding protein-like II"/>
    <property type="match status" value="1"/>
</dbReference>
<evidence type="ECO:0000256" key="1">
    <source>
        <dbReference type="ARBA" id="ARBA00004651"/>
    </source>
</evidence>